<name>A0A0A9BX93_ARUDO</name>
<evidence type="ECO:0000313" key="1">
    <source>
        <dbReference type="EMBL" id="JAD65785.1"/>
    </source>
</evidence>
<protein>
    <submittedName>
        <fullName evidence="1">Uncharacterized protein</fullName>
    </submittedName>
</protein>
<organism evidence="1">
    <name type="scientific">Arundo donax</name>
    <name type="common">Giant reed</name>
    <name type="synonym">Donax arundinaceus</name>
    <dbReference type="NCBI Taxonomy" id="35708"/>
    <lineage>
        <taxon>Eukaryota</taxon>
        <taxon>Viridiplantae</taxon>
        <taxon>Streptophyta</taxon>
        <taxon>Embryophyta</taxon>
        <taxon>Tracheophyta</taxon>
        <taxon>Spermatophyta</taxon>
        <taxon>Magnoliopsida</taxon>
        <taxon>Liliopsida</taxon>
        <taxon>Poales</taxon>
        <taxon>Poaceae</taxon>
        <taxon>PACMAD clade</taxon>
        <taxon>Arundinoideae</taxon>
        <taxon>Arundineae</taxon>
        <taxon>Arundo</taxon>
    </lineage>
</organism>
<reference evidence="1" key="1">
    <citation type="submission" date="2014-09" db="EMBL/GenBank/DDBJ databases">
        <authorList>
            <person name="Magalhaes I.L.F."/>
            <person name="Oliveira U."/>
            <person name="Santos F.R."/>
            <person name="Vidigal T.H.D.A."/>
            <person name="Brescovit A.D."/>
            <person name="Santos A.J."/>
        </authorList>
    </citation>
    <scope>NUCLEOTIDE SEQUENCE</scope>
    <source>
        <tissue evidence="1">Shoot tissue taken approximately 20 cm above the soil surface</tissue>
    </source>
</reference>
<dbReference type="AlphaFoldDB" id="A0A0A9BX93"/>
<dbReference type="EMBL" id="GBRH01232110">
    <property type="protein sequence ID" value="JAD65785.1"/>
    <property type="molecule type" value="Transcribed_RNA"/>
</dbReference>
<sequence>MYASCPMERVSLKLKRLTLALQSWEPTVGWTYQITVGSCSGDSTPT</sequence>
<accession>A0A0A9BX93</accession>
<proteinExistence type="predicted"/>
<reference evidence="1" key="2">
    <citation type="journal article" date="2015" name="Data Brief">
        <title>Shoot transcriptome of the giant reed, Arundo donax.</title>
        <authorList>
            <person name="Barrero R.A."/>
            <person name="Guerrero F.D."/>
            <person name="Moolhuijzen P."/>
            <person name="Goolsby J.A."/>
            <person name="Tidwell J."/>
            <person name="Bellgard S.E."/>
            <person name="Bellgard M.I."/>
        </authorList>
    </citation>
    <scope>NUCLEOTIDE SEQUENCE</scope>
    <source>
        <tissue evidence="1">Shoot tissue taken approximately 20 cm above the soil surface</tissue>
    </source>
</reference>